<dbReference type="PANTHER" id="PTHR30027">
    <property type="entry name" value="RIBOSOMAL RNA SMALL SUBUNIT METHYLTRANSFERASE E"/>
    <property type="match status" value="1"/>
</dbReference>
<reference evidence="15 16" key="1">
    <citation type="submission" date="2018-08" db="EMBL/GenBank/DDBJ databases">
        <title>Bacillus chawlae sp. nov., Bacillus glennii sp. nov., and Bacillus saganii sp. nov. Isolated from the Vehicle Assembly Building at Kennedy Space Center where the Viking Spacecraft were Assembled.</title>
        <authorList>
            <person name="Seuylemezian A."/>
            <person name="Vaishampayan P."/>
        </authorList>
    </citation>
    <scope>NUCLEOTIDE SEQUENCE [LARGE SCALE GENOMIC DNA]</scope>
    <source>
        <strain evidence="15 16">V47-23a</strain>
    </source>
</reference>
<dbReference type="SUPFAM" id="SSF88697">
    <property type="entry name" value="PUA domain-like"/>
    <property type="match status" value="1"/>
</dbReference>
<comment type="function">
    <text evidence="10 12">Specifically methylates the N3 position of the uracil ring of uridine 1498 (m3U1498) in 16S rRNA. Acts on the fully assembled 30S ribosomal subunit.</text>
</comment>
<dbReference type="PANTHER" id="PTHR30027:SF3">
    <property type="entry name" value="16S RRNA (URACIL(1498)-N(3))-METHYLTRANSFERASE"/>
    <property type="match status" value="1"/>
</dbReference>
<evidence type="ECO:0000313" key="15">
    <source>
        <dbReference type="EMBL" id="RFU71676.1"/>
    </source>
</evidence>
<dbReference type="NCBIfam" id="TIGR00046">
    <property type="entry name" value="RsmE family RNA methyltransferase"/>
    <property type="match status" value="1"/>
</dbReference>
<dbReference type="InterPro" id="IPR006700">
    <property type="entry name" value="RsmE"/>
</dbReference>
<evidence type="ECO:0000259" key="13">
    <source>
        <dbReference type="Pfam" id="PF04452"/>
    </source>
</evidence>
<keyword evidence="8 12" id="KW-0808">Transferase</keyword>
<name>A0A372LUC4_9BACI</name>
<evidence type="ECO:0000313" key="16">
    <source>
        <dbReference type="Proteomes" id="UP000264541"/>
    </source>
</evidence>
<keyword evidence="6 12" id="KW-0698">rRNA processing</keyword>
<evidence type="ECO:0000256" key="3">
    <source>
        <dbReference type="ARBA" id="ARBA00012328"/>
    </source>
</evidence>
<comment type="catalytic activity">
    <reaction evidence="11 12">
        <text>uridine(1498) in 16S rRNA + S-adenosyl-L-methionine = N(3)-methyluridine(1498) in 16S rRNA + S-adenosyl-L-homocysteine + H(+)</text>
        <dbReference type="Rhea" id="RHEA:42920"/>
        <dbReference type="Rhea" id="RHEA-COMP:10283"/>
        <dbReference type="Rhea" id="RHEA-COMP:10284"/>
        <dbReference type="ChEBI" id="CHEBI:15378"/>
        <dbReference type="ChEBI" id="CHEBI:57856"/>
        <dbReference type="ChEBI" id="CHEBI:59789"/>
        <dbReference type="ChEBI" id="CHEBI:65315"/>
        <dbReference type="ChEBI" id="CHEBI:74502"/>
        <dbReference type="EC" id="2.1.1.193"/>
    </reaction>
</comment>
<dbReference type="GO" id="GO:0070475">
    <property type="term" value="P:rRNA base methylation"/>
    <property type="evidence" value="ECO:0007669"/>
    <property type="project" value="TreeGrafter"/>
</dbReference>
<evidence type="ECO:0000256" key="1">
    <source>
        <dbReference type="ARBA" id="ARBA00004496"/>
    </source>
</evidence>
<organism evidence="15 16">
    <name type="scientific">Peribacillus saganii</name>
    <dbReference type="NCBI Taxonomy" id="2303992"/>
    <lineage>
        <taxon>Bacteria</taxon>
        <taxon>Bacillati</taxon>
        <taxon>Bacillota</taxon>
        <taxon>Bacilli</taxon>
        <taxon>Bacillales</taxon>
        <taxon>Bacillaceae</taxon>
        <taxon>Peribacillus</taxon>
    </lineage>
</organism>
<keyword evidence="5 12" id="KW-0963">Cytoplasm</keyword>
<protein>
    <recommendedName>
        <fullName evidence="4 12">Ribosomal RNA small subunit methyltransferase E</fullName>
        <ecNumber evidence="3 12">2.1.1.193</ecNumber>
    </recommendedName>
</protein>
<evidence type="ECO:0000256" key="2">
    <source>
        <dbReference type="ARBA" id="ARBA00005528"/>
    </source>
</evidence>
<dbReference type="CDD" id="cd18084">
    <property type="entry name" value="RsmE-like"/>
    <property type="match status" value="1"/>
</dbReference>
<dbReference type="Pfam" id="PF04452">
    <property type="entry name" value="Methyltrans_RNA"/>
    <property type="match status" value="1"/>
</dbReference>
<feature type="domain" description="Ribosomal RNA small subunit methyltransferase E PUA-like" evidence="14">
    <location>
        <begin position="19"/>
        <end position="58"/>
    </location>
</feature>
<evidence type="ECO:0000256" key="12">
    <source>
        <dbReference type="PIRNR" id="PIRNR015601"/>
    </source>
</evidence>
<dbReference type="GO" id="GO:0070042">
    <property type="term" value="F:rRNA (uridine-N3-)-methyltransferase activity"/>
    <property type="evidence" value="ECO:0007669"/>
    <property type="project" value="TreeGrafter"/>
</dbReference>
<dbReference type="InterPro" id="IPR046886">
    <property type="entry name" value="RsmE_MTase_dom"/>
</dbReference>
<evidence type="ECO:0000256" key="9">
    <source>
        <dbReference type="ARBA" id="ARBA00022691"/>
    </source>
</evidence>
<dbReference type="FunFam" id="3.40.1280.10:FF:000020">
    <property type="entry name" value="Ribosomal RNA small subunit methyltransferase E"/>
    <property type="match status" value="1"/>
</dbReference>
<evidence type="ECO:0000256" key="11">
    <source>
        <dbReference type="ARBA" id="ARBA00047944"/>
    </source>
</evidence>
<dbReference type="NCBIfam" id="NF008692">
    <property type="entry name" value="PRK11713.1-5"/>
    <property type="match status" value="1"/>
</dbReference>
<keyword evidence="7 12" id="KW-0489">Methyltransferase</keyword>
<proteinExistence type="inferred from homology"/>
<dbReference type="Proteomes" id="UP000264541">
    <property type="component" value="Unassembled WGS sequence"/>
</dbReference>
<evidence type="ECO:0000259" key="14">
    <source>
        <dbReference type="Pfam" id="PF20260"/>
    </source>
</evidence>
<comment type="subcellular location">
    <subcellularLocation>
        <location evidence="1 12">Cytoplasm</location>
    </subcellularLocation>
</comment>
<dbReference type="EC" id="2.1.1.193" evidence="3 12"/>
<dbReference type="Gene3D" id="3.40.1280.10">
    <property type="match status" value="1"/>
</dbReference>
<dbReference type="InterPro" id="IPR046887">
    <property type="entry name" value="RsmE_PUA-like"/>
</dbReference>
<dbReference type="EMBL" id="QVTE01000001">
    <property type="protein sequence ID" value="RFU71676.1"/>
    <property type="molecule type" value="Genomic_DNA"/>
</dbReference>
<dbReference type="Gene3D" id="2.40.240.20">
    <property type="entry name" value="Hypothetical PUA domain-like, domain 1"/>
    <property type="match status" value="1"/>
</dbReference>
<comment type="caution">
    <text evidence="15">The sequence shown here is derived from an EMBL/GenBank/DDBJ whole genome shotgun (WGS) entry which is preliminary data.</text>
</comment>
<feature type="domain" description="Ribosomal RNA small subunit methyltransferase E methyltransferase" evidence="13">
    <location>
        <begin position="72"/>
        <end position="242"/>
    </location>
</feature>
<gene>
    <name evidence="15" type="ORF">D0469_00785</name>
</gene>
<keyword evidence="16" id="KW-1185">Reference proteome</keyword>
<dbReference type="RefSeq" id="WP_117324751.1">
    <property type="nucleotide sequence ID" value="NZ_QVTE01000001.1"/>
</dbReference>
<dbReference type="GO" id="GO:0005737">
    <property type="term" value="C:cytoplasm"/>
    <property type="evidence" value="ECO:0007669"/>
    <property type="project" value="UniProtKB-SubCell"/>
</dbReference>
<keyword evidence="9 12" id="KW-0949">S-adenosyl-L-methionine</keyword>
<dbReference type="NCBIfam" id="NF008691">
    <property type="entry name" value="PRK11713.1-4"/>
    <property type="match status" value="1"/>
</dbReference>
<dbReference type="InterPro" id="IPR029028">
    <property type="entry name" value="Alpha/beta_knot_MTases"/>
</dbReference>
<evidence type="ECO:0000256" key="10">
    <source>
        <dbReference type="ARBA" id="ARBA00025699"/>
    </source>
</evidence>
<dbReference type="AlphaFoldDB" id="A0A372LUC4"/>
<evidence type="ECO:0000256" key="8">
    <source>
        <dbReference type="ARBA" id="ARBA00022679"/>
    </source>
</evidence>
<evidence type="ECO:0000256" key="4">
    <source>
        <dbReference type="ARBA" id="ARBA00013673"/>
    </source>
</evidence>
<accession>A0A372LUC4</accession>
<dbReference type="InterPro" id="IPR015947">
    <property type="entry name" value="PUA-like_sf"/>
</dbReference>
<sequence>MQRYFLSDDGINGTEVKVSGEDFHHIVRVMRMGEGDRIICVTRDGRSALAEITEVSNEMVTGTVIEWYLEEKELPVKVTIASGLPKGDKLEYIIQKGTELGAHEFIPFIAARSVVKWDSKKSSKKTERLQKIAKEAAEQSHRTMLPSVKEPMPLKELIAASAAYDHKLAAFEESAKQGESAVLAAVLKNAEPGQSILFVFGPEGGLAPEELDLLIQAEFTPCGLGPRILRTETAPLYALAAVSYQLELSR</sequence>
<dbReference type="Pfam" id="PF20260">
    <property type="entry name" value="PUA_4"/>
    <property type="match status" value="1"/>
</dbReference>
<dbReference type="SUPFAM" id="SSF75217">
    <property type="entry name" value="alpha/beta knot"/>
    <property type="match status" value="1"/>
</dbReference>
<dbReference type="OrthoDB" id="9815641at2"/>
<comment type="similarity">
    <text evidence="2 12">Belongs to the RNA methyltransferase RsmE family.</text>
</comment>
<evidence type="ECO:0000256" key="6">
    <source>
        <dbReference type="ARBA" id="ARBA00022552"/>
    </source>
</evidence>
<dbReference type="PIRSF" id="PIRSF015601">
    <property type="entry name" value="MTase_slr0722"/>
    <property type="match status" value="1"/>
</dbReference>
<dbReference type="InterPro" id="IPR029026">
    <property type="entry name" value="tRNA_m1G_MTases_N"/>
</dbReference>
<evidence type="ECO:0000256" key="7">
    <source>
        <dbReference type="ARBA" id="ARBA00022603"/>
    </source>
</evidence>
<evidence type="ECO:0000256" key="5">
    <source>
        <dbReference type="ARBA" id="ARBA00022490"/>
    </source>
</evidence>